<organism evidence="2 3">
    <name type="scientific">Desulfobacter hydrogenophilus</name>
    <dbReference type="NCBI Taxonomy" id="2291"/>
    <lineage>
        <taxon>Bacteria</taxon>
        <taxon>Pseudomonadati</taxon>
        <taxon>Thermodesulfobacteriota</taxon>
        <taxon>Desulfobacteria</taxon>
        <taxon>Desulfobacterales</taxon>
        <taxon>Desulfobacteraceae</taxon>
        <taxon>Desulfobacter</taxon>
    </lineage>
</organism>
<dbReference type="AlphaFoldDB" id="A0A328FG17"/>
<evidence type="ECO:0000256" key="1">
    <source>
        <dbReference type="SAM" id="MobiDB-lite"/>
    </source>
</evidence>
<evidence type="ECO:0000313" key="2">
    <source>
        <dbReference type="EMBL" id="RAM03538.1"/>
    </source>
</evidence>
<sequence length="198" mass="22458">MKFTKMIFLNSLTKICWRRIVFMPICGTLLSIVFLSSAAAGNKKMMEKMGNNLIQLNNEVVETIIDAQERNANISFKAIIIQGTDQNRIVIEEAEIIPGNKKSAQYSTEPKEGGVPSPVTEGSTPDYKSYIDYQHLDIPETGSDFQVETNGRGTMSQNIDFLMKQHPEARVFELHKKSIDAIDWKNNPKPKKAFLLFW</sequence>
<feature type="region of interest" description="Disordered" evidence="1">
    <location>
        <begin position="102"/>
        <end position="121"/>
    </location>
</feature>
<reference evidence="2 3" key="1">
    <citation type="submission" date="2018-06" db="EMBL/GenBank/DDBJ databases">
        <title>Complete Genome Sequence of Desulfobacter hydrogenophilus (DSM3380).</title>
        <authorList>
            <person name="Marietou A."/>
            <person name="Schreiber L."/>
            <person name="Marshall I."/>
            <person name="Jorgensen B."/>
        </authorList>
    </citation>
    <scope>NUCLEOTIDE SEQUENCE [LARGE SCALE GENOMIC DNA]</scope>
    <source>
        <strain evidence="2 3">DSM 3380</strain>
    </source>
</reference>
<protein>
    <submittedName>
        <fullName evidence="2">Uncharacterized protein</fullName>
    </submittedName>
</protein>
<proteinExistence type="predicted"/>
<accession>A0A328FG17</accession>
<dbReference type="EMBL" id="QLNI01000004">
    <property type="protein sequence ID" value="RAM03538.1"/>
    <property type="molecule type" value="Genomic_DNA"/>
</dbReference>
<dbReference type="Proteomes" id="UP000248798">
    <property type="component" value="Unassembled WGS sequence"/>
</dbReference>
<evidence type="ECO:0000313" key="3">
    <source>
        <dbReference type="Proteomes" id="UP000248798"/>
    </source>
</evidence>
<comment type="caution">
    <text evidence="2">The sequence shown here is derived from an EMBL/GenBank/DDBJ whole genome shotgun (WGS) entry which is preliminary data.</text>
</comment>
<gene>
    <name evidence="2" type="ORF">DO021_03255</name>
</gene>
<name>A0A328FG17_9BACT</name>